<reference evidence="6" key="1">
    <citation type="submission" date="2019-08" db="EMBL/GenBank/DDBJ databases">
        <title>The improved chromosome-level genome for the pearl oyster Pinctada fucata martensii using PacBio sequencing and Hi-C.</title>
        <authorList>
            <person name="Zheng Z."/>
        </authorList>
    </citation>
    <scope>NUCLEOTIDE SEQUENCE</scope>
    <source>
        <strain evidence="6">ZZ-2019</strain>
        <tissue evidence="6">Adductor muscle</tissue>
    </source>
</reference>
<proteinExistence type="predicted"/>
<comment type="function">
    <text evidence="4">Involved in peroxisome biosynthesis and integrity. Assembles membrane vesicles before the matrix proteins are translocated. As a docking factor for PEX19, is necessary for the import of peroxisomal membrane proteins in the peroxisomes.</text>
</comment>
<keyword evidence="3" id="KW-0962">Peroxisome biogenesis</keyword>
<evidence type="ECO:0000256" key="5">
    <source>
        <dbReference type="ARBA" id="ARBA00029630"/>
    </source>
</evidence>
<dbReference type="Proteomes" id="UP001186944">
    <property type="component" value="Unassembled WGS sequence"/>
</dbReference>
<name>A0AA88XTK4_PINIB</name>
<dbReference type="Pfam" id="PF04882">
    <property type="entry name" value="Peroxin-3"/>
    <property type="match status" value="2"/>
</dbReference>
<comment type="caution">
    <text evidence="6">The sequence shown here is derived from an EMBL/GenBank/DDBJ whole genome shotgun (WGS) entry which is preliminary data.</text>
</comment>
<organism evidence="6 7">
    <name type="scientific">Pinctada imbricata</name>
    <name type="common">Atlantic pearl-oyster</name>
    <name type="synonym">Pinctada martensii</name>
    <dbReference type="NCBI Taxonomy" id="66713"/>
    <lineage>
        <taxon>Eukaryota</taxon>
        <taxon>Metazoa</taxon>
        <taxon>Spiralia</taxon>
        <taxon>Lophotrochozoa</taxon>
        <taxon>Mollusca</taxon>
        <taxon>Bivalvia</taxon>
        <taxon>Autobranchia</taxon>
        <taxon>Pteriomorphia</taxon>
        <taxon>Pterioida</taxon>
        <taxon>Pterioidea</taxon>
        <taxon>Pteriidae</taxon>
        <taxon>Pinctada</taxon>
    </lineage>
</organism>
<comment type="subunit">
    <text evidence="1">Interacts with PEX19.</text>
</comment>
<dbReference type="AlphaFoldDB" id="A0AA88XTK4"/>
<dbReference type="PANTHER" id="PTHR28080">
    <property type="entry name" value="PEROXISOMAL BIOGENESIS FACTOR 3"/>
    <property type="match status" value="1"/>
</dbReference>
<protein>
    <recommendedName>
        <fullName evidence="2">Peroxisomal biogenesis factor 3</fullName>
    </recommendedName>
    <alternativeName>
        <fullName evidence="5">Peroxisomal assembly protein PEX3</fullName>
    </alternativeName>
</protein>
<evidence type="ECO:0000256" key="3">
    <source>
        <dbReference type="ARBA" id="ARBA00022593"/>
    </source>
</evidence>
<dbReference type="GO" id="GO:0005778">
    <property type="term" value="C:peroxisomal membrane"/>
    <property type="evidence" value="ECO:0007669"/>
    <property type="project" value="InterPro"/>
</dbReference>
<sequence length="341" mass="38764">GGYWVYRYAQRRVKEKQEKEATECLAHARRQHHFDSNQRTCNLTVLSMLPNLRDALMTIFDTESITEKLKTSPPSKVELWEELKIKSFSRIVCVIYGCSIMALLLRVQLNVIGGYIFLDSAQSQNGKRRELSIPKDVQERYLADIKYFMGQGLEELCAFVEGAVEKELKSVPLKEKLTLNNIQARLNDVRERIETSPEISSLSSPTTVLCPYMMPKEDNSSLENLSNGEKIYQKLTQETRDLIESSDFHDVLKTCLDRGYSKLVDSFGEHYRQIATGDTIQSFHETSIPMAKLVPVASGLVHKLCSDAPNPLIQELLLLESTKTLAANIYEAFSQQEITDT</sequence>
<dbReference type="PANTHER" id="PTHR28080:SF1">
    <property type="entry name" value="PEROXISOMAL BIOGENESIS FACTOR 3"/>
    <property type="match status" value="1"/>
</dbReference>
<keyword evidence="7" id="KW-1185">Reference proteome</keyword>
<evidence type="ECO:0000313" key="6">
    <source>
        <dbReference type="EMBL" id="KAK3091518.1"/>
    </source>
</evidence>
<dbReference type="GO" id="GO:0045046">
    <property type="term" value="P:protein import into peroxisome membrane"/>
    <property type="evidence" value="ECO:0007669"/>
    <property type="project" value="TreeGrafter"/>
</dbReference>
<evidence type="ECO:0000256" key="1">
    <source>
        <dbReference type="ARBA" id="ARBA00011494"/>
    </source>
</evidence>
<dbReference type="InterPro" id="IPR006966">
    <property type="entry name" value="Peroxin-3"/>
</dbReference>
<feature type="non-terminal residue" evidence="6">
    <location>
        <position position="1"/>
    </location>
</feature>
<evidence type="ECO:0000313" key="7">
    <source>
        <dbReference type="Proteomes" id="UP001186944"/>
    </source>
</evidence>
<evidence type="ECO:0000256" key="4">
    <source>
        <dbReference type="ARBA" id="ARBA00025338"/>
    </source>
</evidence>
<gene>
    <name evidence="6" type="ORF">FSP39_020440</name>
</gene>
<dbReference type="EMBL" id="VSWD01000010">
    <property type="protein sequence ID" value="KAK3091518.1"/>
    <property type="molecule type" value="Genomic_DNA"/>
</dbReference>
<accession>A0AA88XTK4</accession>
<dbReference type="GO" id="GO:0030674">
    <property type="term" value="F:protein-macromolecule adaptor activity"/>
    <property type="evidence" value="ECO:0007669"/>
    <property type="project" value="TreeGrafter"/>
</dbReference>
<evidence type="ECO:0000256" key="2">
    <source>
        <dbReference type="ARBA" id="ARBA00014294"/>
    </source>
</evidence>